<dbReference type="CDD" id="cd00293">
    <property type="entry name" value="USP-like"/>
    <property type="match status" value="2"/>
</dbReference>
<dbReference type="Pfam" id="PF00582">
    <property type="entry name" value="Usp"/>
    <property type="match status" value="2"/>
</dbReference>
<comment type="similarity">
    <text evidence="1">Belongs to the universal stress protein A family.</text>
</comment>
<comment type="caution">
    <text evidence="3">The sequence shown here is derived from an EMBL/GenBank/DDBJ whole genome shotgun (WGS) entry which is preliminary data.</text>
</comment>
<feature type="domain" description="UspA" evidence="2">
    <location>
        <begin position="151"/>
        <end position="311"/>
    </location>
</feature>
<evidence type="ECO:0000259" key="2">
    <source>
        <dbReference type="Pfam" id="PF00582"/>
    </source>
</evidence>
<proteinExistence type="inferred from homology"/>
<dbReference type="PANTHER" id="PTHR46268">
    <property type="entry name" value="STRESS RESPONSE PROTEIN NHAX"/>
    <property type="match status" value="1"/>
</dbReference>
<dbReference type="PANTHER" id="PTHR46268:SF6">
    <property type="entry name" value="UNIVERSAL STRESS PROTEIN UP12"/>
    <property type="match status" value="1"/>
</dbReference>
<dbReference type="Gene3D" id="3.40.50.620">
    <property type="entry name" value="HUPs"/>
    <property type="match status" value="2"/>
</dbReference>
<dbReference type="PRINTS" id="PR01438">
    <property type="entry name" value="UNVRSLSTRESS"/>
</dbReference>
<evidence type="ECO:0000313" key="3">
    <source>
        <dbReference type="EMBL" id="MDL2060049.1"/>
    </source>
</evidence>
<dbReference type="SUPFAM" id="SSF52402">
    <property type="entry name" value="Adenine nucleotide alpha hydrolases-like"/>
    <property type="match status" value="2"/>
</dbReference>
<organism evidence="3 4">
    <name type="scientific">Mesosutterella faecium</name>
    <dbReference type="NCBI Taxonomy" id="2925194"/>
    <lineage>
        <taxon>Bacteria</taxon>
        <taxon>Pseudomonadati</taxon>
        <taxon>Pseudomonadota</taxon>
        <taxon>Betaproteobacteria</taxon>
        <taxon>Burkholderiales</taxon>
        <taxon>Sutterellaceae</taxon>
        <taxon>Mesosutterella</taxon>
    </lineage>
</organism>
<dbReference type="InterPro" id="IPR006015">
    <property type="entry name" value="Universal_stress_UspA"/>
</dbReference>
<name>A0ABT7INU1_9BURK</name>
<keyword evidence="4" id="KW-1185">Reference proteome</keyword>
<dbReference type="RefSeq" id="WP_243376345.1">
    <property type="nucleotide sequence ID" value="NZ_JAKZJU020000001.1"/>
</dbReference>
<evidence type="ECO:0000256" key="1">
    <source>
        <dbReference type="ARBA" id="ARBA00008791"/>
    </source>
</evidence>
<evidence type="ECO:0000313" key="4">
    <source>
        <dbReference type="Proteomes" id="UP001165481"/>
    </source>
</evidence>
<sequence length="312" mass="33546">MKILLPVDGSLYSAYAASFLKACAPFLSTTPEIEVFNVQRLSSGLLTDLWDTKAYQNFCRAGAARAFAGVRRAFDSLHVPVHEKYATGPVIETILKEAEAFGPDLIVMGTKGKTNFDRLVMGSVTTGVIAGAKCPLLLIRSPYLPKGRDLKVGLAVDGSEYGVQAARFLARSADRLGAQTKVSLIHVSDDVDDVFYYNLVNPGYFKAVETAPDKGGDFFEQFNAKRVAFEKEESDKAFATVLPVLEPTGLPLEEVTLSGDVGPILARYAEQMGLDLLVMGSRGLDNGEAATTGSITTRVLAEGKIPVLIVKS</sequence>
<dbReference type="InterPro" id="IPR006016">
    <property type="entry name" value="UspA"/>
</dbReference>
<dbReference type="InterPro" id="IPR014729">
    <property type="entry name" value="Rossmann-like_a/b/a_fold"/>
</dbReference>
<accession>A0ABT7INU1</accession>
<gene>
    <name evidence="3" type="ORF">MUN46_008900</name>
</gene>
<dbReference type="EMBL" id="JAKZJU020000001">
    <property type="protein sequence ID" value="MDL2060049.1"/>
    <property type="molecule type" value="Genomic_DNA"/>
</dbReference>
<feature type="domain" description="UspA" evidence="2">
    <location>
        <begin position="2"/>
        <end position="140"/>
    </location>
</feature>
<protein>
    <submittedName>
        <fullName evidence="3">Universal stress protein</fullName>
    </submittedName>
</protein>
<reference evidence="3" key="1">
    <citation type="submission" date="2023-03" db="EMBL/GenBank/DDBJ databases">
        <title>Mesosutterella sp. nov. isolated from porcine feces.</title>
        <authorList>
            <person name="Yu S."/>
        </authorList>
    </citation>
    <scope>NUCLEOTIDE SEQUENCE</scope>
    <source>
        <strain evidence="3">AGMB02718</strain>
    </source>
</reference>
<dbReference type="Proteomes" id="UP001165481">
    <property type="component" value="Unassembled WGS sequence"/>
</dbReference>